<organism evidence="3 4">
    <name type="scientific">Steinernema hermaphroditum</name>
    <dbReference type="NCBI Taxonomy" id="289476"/>
    <lineage>
        <taxon>Eukaryota</taxon>
        <taxon>Metazoa</taxon>
        <taxon>Ecdysozoa</taxon>
        <taxon>Nematoda</taxon>
        <taxon>Chromadorea</taxon>
        <taxon>Rhabditida</taxon>
        <taxon>Tylenchina</taxon>
        <taxon>Panagrolaimomorpha</taxon>
        <taxon>Strongyloidoidea</taxon>
        <taxon>Steinernematidae</taxon>
        <taxon>Steinernema</taxon>
    </lineage>
</organism>
<feature type="signal peptide" evidence="2">
    <location>
        <begin position="1"/>
        <end position="19"/>
    </location>
</feature>
<dbReference type="EMBL" id="JAUCMV010000005">
    <property type="protein sequence ID" value="KAK0393745.1"/>
    <property type="molecule type" value="Genomic_DNA"/>
</dbReference>
<sequence length="139" mass="15459">MVSVRCLLPLFSVLHFGFGLNCITKSNIDINLGNGAHIQPFDDGSINCARYDYPGYVENRYCVKIVVEETGDYAKACDVAYWRDRIAQYECHENGYEKVTIDGADFGKYCCDTDNCNSASGFALISFTAILAFILGIIH</sequence>
<evidence type="ECO:0000313" key="3">
    <source>
        <dbReference type="EMBL" id="KAK0393745.1"/>
    </source>
</evidence>
<name>A0AA39GUD7_9BILA</name>
<keyword evidence="1" id="KW-0812">Transmembrane</keyword>
<comment type="caution">
    <text evidence="3">The sequence shown here is derived from an EMBL/GenBank/DDBJ whole genome shotgun (WGS) entry which is preliminary data.</text>
</comment>
<keyword evidence="1" id="KW-1133">Transmembrane helix</keyword>
<keyword evidence="1" id="KW-0472">Membrane</keyword>
<proteinExistence type="predicted"/>
<evidence type="ECO:0000256" key="1">
    <source>
        <dbReference type="SAM" id="Phobius"/>
    </source>
</evidence>
<evidence type="ECO:0000256" key="2">
    <source>
        <dbReference type="SAM" id="SignalP"/>
    </source>
</evidence>
<feature type="chain" id="PRO_5041230209" description="UPAR/Ly6 domain-containing protein" evidence="2">
    <location>
        <begin position="20"/>
        <end position="139"/>
    </location>
</feature>
<evidence type="ECO:0000313" key="4">
    <source>
        <dbReference type="Proteomes" id="UP001175271"/>
    </source>
</evidence>
<protein>
    <recommendedName>
        <fullName evidence="5">UPAR/Ly6 domain-containing protein</fullName>
    </recommendedName>
</protein>
<feature type="transmembrane region" description="Helical" evidence="1">
    <location>
        <begin position="119"/>
        <end position="138"/>
    </location>
</feature>
<evidence type="ECO:0008006" key="5">
    <source>
        <dbReference type="Google" id="ProtNLM"/>
    </source>
</evidence>
<keyword evidence="4" id="KW-1185">Reference proteome</keyword>
<reference evidence="3" key="1">
    <citation type="submission" date="2023-06" db="EMBL/GenBank/DDBJ databases">
        <title>Genomic analysis of the entomopathogenic nematode Steinernema hermaphroditum.</title>
        <authorList>
            <person name="Schwarz E.M."/>
            <person name="Heppert J.K."/>
            <person name="Baniya A."/>
            <person name="Schwartz H.T."/>
            <person name="Tan C.-H."/>
            <person name="Antoshechkin I."/>
            <person name="Sternberg P.W."/>
            <person name="Goodrich-Blair H."/>
            <person name="Dillman A.R."/>
        </authorList>
    </citation>
    <scope>NUCLEOTIDE SEQUENCE</scope>
    <source>
        <strain evidence="3">PS9179</strain>
        <tissue evidence="3">Whole animal</tissue>
    </source>
</reference>
<dbReference type="Proteomes" id="UP001175271">
    <property type="component" value="Unassembled WGS sequence"/>
</dbReference>
<dbReference type="AlphaFoldDB" id="A0AA39GUD7"/>
<keyword evidence="2" id="KW-0732">Signal</keyword>
<gene>
    <name evidence="3" type="ORF">QR680_000383</name>
</gene>
<accession>A0AA39GUD7</accession>